<name>A0A3P7IYS3_STRVU</name>
<evidence type="ECO:0000313" key="3">
    <source>
        <dbReference type="Proteomes" id="UP000270094"/>
    </source>
</evidence>
<dbReference type="AlphaFoldDB" id="A0A3P7IYS3"/>
<dbReference type="EMBL" id="UYYB01017759">
    <property type="protein sequence ID" value="VDM70824.1"/>
    <property type="molecule type" value="Genomic_DNA"/>
</dbReference>
<evidence type="ECO:0000313" key="2">
    <source>
        <dbReference type="EMBL" id="VDM70824.1"/>
    </source>
</evidence>
<accession>A0A3P7IYS3</accession>
<evidence type="ECO:0000256" key="1">
    <source>
        <dbReference type="SAM" id="MobiDB-lite"/>
    </source>
</evidence>
<organism evidence="2 3">
    <name type="scientific">Strongylus vulgaris</name>
    <name type="common">Blood worm</name>
    <dbReference type="NCBI Taxonomy" id="40348"/>
    <lineage>
        <taxon>Eukaryota</taxon>
        <taxon>Metazoa</taxon>
        <taxon>Ecdysozoa</taxon>
        <taxon>Nematoda</taxon>
        <taxon>Chromadorea</taxon>
        <taxon>Rhabditida</taxon>
        <taxon>Rhabditina</taxon>
        <taxon>Rhabditomorpha</taxon>
        <taxon>Strongyloidea</taxon>
        <taxon>Strongylidae</taxon>
        <taxon>Strongylus</taxon>
    </lineage>
</organism>
<protein>
    <submittedName>
        <fullName evidence="2">Uncharacterized protein</fullName>
    </submittedName>
</protein>
<feature type="region of interest" description="Disordered" evidence="1">
    <location>
        <begin position="1"/>
        <end position="20"/>
    </location>
</feature>
<keyword evidence="3" id="KW-1185">Reference proteome</keyword>
<gene>
    <name evidence="2" type="ORF">SVUK_LOCUS5822</name>
</gene>
<sequence>MKQGGRSSTIISTSLGDSPNASVLQARDINTDSFTSEAAIPVPVTLNETKAKLNITGNVQKKRRTIDPATHTELRSRLAGLGAD</sequence>
<reference evidence="2 3" key="1">
    <citation type="submission" date="2018-11" db="EMBL/GenBank/DDBJ databases">
        <authorList>
            <consortium name="Pathogen Informatics"/>
        </authorList>
    </citation>
    <scope>NUCLEOTIDE SEQUENCE [LARGE SCALE GENOMIC DNA]</scope>
</reference>
<dbReference type="Proteomes" id="UP000270094">
    <property type="component" value="Unassembled WGS sequence"/>
</dbReference>
<proteinExistence type="predicted"/>
<dbReference type="OrthoDB" id="5860419at2759"/>